<dbReference type="EMBL" id="WQRF01000007">
    <property type="protein sequence ID" value="MVT00553.1"/>
    <property type="molecule type" value="Genomic_DNA"/>
</dbReference>
<evidence type="ECO:0000256" key="2">
    <source>
        <dbReference type="ARBA" id="ARBA00022670"/>
    </source>
</evidence>
<dbReference type="CDD" id="cd04848">
    <property type="entry name" value="Peptidases_S8_Autotransporter_serine_protease_like"/>
    <property type="match status" value="1"/>
</dbReference>
<name>A0A7X3K4F8_9HYPH</name>
<dbReference type="PROSITE" id="PS00136">
    <property type="entry name" value="SUBTILASE_ASP"/>
    <property type="match status" value="1"/>
</dbReference>
<keyword evidence="4 6" id="KW-0378">Hydrolase</keyword>
<evidence type="ECO:0000256" key="1">
    <source>
        <dbReference type="ARBA" id="ARBA00011073"/>
    </source>
</evidence>
<reference evidence="9 10" key="1">
    <citation type="submission" date="2019-12" db="EMBL/GenBank/DDBJ databases">
        <title>Devosia maris sp. nov., isolated from the deep seawater.</title>
        <authorList>
            <person name="Liu Y."/>
        </authorList>
    </citation>
    <scope>NUCLEOTIDE SEQUENCE [LARGE SCALE GENOMIC DNA]</scope>
    <source>
        <strain evidence="9 10">L53-10-65</strain>
    </source>
</reference>
<comment type="caution">
    <text evidence="9">The sequence shown here is derived from an EMBL/GenBank/DDBJ whole genome shotgun (WGS) entry which is preliminary data.</text>
</comment>
<evidence type="ECO:0000313" key="10">
    <source>
        <dbReference type="Proteomes" id="UP000438106"/>
    </source>
</evidence>
<keyword evidence="2 6" id="KW-0645">Protease</keyword>
<evidence type="ECO:0000256" key="4">
    <source>
        <dbReference type="ARBA" id="ARBA00022801"/>
    </source>
</evidence>
<accession>A0A7X3K4F8</accession>
<dbReference type="SUPFAM" id="SSF52743">
    <property type="entry name" value="Subtilisin-like"/>
    <property type="match status" value="1"/>
</dbReference>
<evidence type="ECO:0000256" key="6">
    <source>
        <dbReference type="PROSITE-ProRule" id="PRU01240"/>
    </source>
</evidence>
<evidence type="ECO:0000256" key="7">
    <source>
        <dbReference type="SAM" id="SignalP"/>
    </source>
</evidence>
<feature type="active site" description="Charge relay system" evidence="6">
    <location>
        <position position="154"/>
    </location>
</feature>
<dbReference type="InterPro" id="IPR050131">
    <property type="entry name" value="Peptidase_S8_subtilisin-like"/>
</dbReference>
<dbReference type="InterPro" id="IPR000209">
    <property type="entry name" value="Peptidase_S8/S53_dom"/>
</dbReference>
<dbReference type="InterPro" id="IPR023827">
    <property type="entry name" value="Peptidase_S8_Asp-AS"/>
</dbReference>
<dbReference type="Gene3D" id="3.40.50.200">
    <property type="entry name" value="Peptidase S8/S53 domain"/>
    <property type="match status" value="1"/>
</dbReference>
<dbReference type="InterPro" id="IPR034061">
    <property type="entry name" value="Peptidases_S8_Autotransporter"/>
</dbReference>
<dbReference type="PRINTS" id="PR00723">
    <property type="entry name" value="SUBTILISIN"/>
</dbReference>
<dbReference type="PANTHER" id="PTHR43806">
    <property type="entry name" value="PEPTIDASE S8"/>
    <property type="match status" value="1"/>
</dbReference>
<dbReference type="InterPro" id="IPR022398">
    <property type="entry name" value="Peptidase_S8_His-AS"/>
</dbReference>
<dbReference type="InterPro" id="IPR015500">
    <property type="entry name" value="Peptidase_S8_subtilisin-rel"/>
</dbReference>
<dbReference type="RefSeq" id="WP_179952995.1">
    <property type="nucleotide sequence ID" value="NZ_WQRF01000007.1"/>
</dbReference>
<evidence type="ECO:0000256" key="5">
    <source>
        <dbReference type="ARBA" id="ARBA00022825"/>
    </source>
</evidence>
<organism evidence="9 10">
    <name type="scientific">Devosia marina</name>
    <dbReference type="NCBI Taxonomy" id="2683198"/>
    <lineage>
        <taxon>Bacteria</taxon>
        <taxon>Pseudomonadati</taxon>
        <taxon>Pseudomonadota</taxon>
        <taxon>Alphaproteobacteria</taxon>
        <taxon>Hyphomicrobiales</taxon>
        <taxon>Devosiaceae</taxon>
        <taxon>Devosia</taxon>
    </lineage>
</organism>
<dbReference type="InterPro" id="IPR036852">
    <property type="entry name" value="Peptidase_S8/S53_dom_sf"/>
</dbReference>
<feature type="signal peptide" evidence="7">
    <location>
        <begin position="1"/>
        <end position="20"/>
    </location>
</feature>
<feature type="domain" description="Peptidase S8/S53" evidence="8">
    <location>
        <begin position="119"/>
        <end position="393"/>
    </location>
</feature>
<dbReference type="Proteomes" id="UP000438106">
    <property type="component" value="Unassembled WGS sequence"/>
</dbReference>
<dbReference type="GO" id="GO:0006508">
    <property type="term" value="P:proteolysis"/>
    <property type="evidence" value="ECO:0007669"/>
    <property type="project" value="UniProtKB-KW"/>
</dbReference>
<gene>
    <name evidence="9" type="ORF">GO014_16125</name>
</gene>
<keyword evidence="3 7" id="KW-0732">Signal</keyword>
<protein>
    <submittedName>
        <fullName evidence="9">S8 family serine peptidase</fullName>
    </submittedName>
</protein>
<comment type="similarity">
    <text evidence="1 6">Belongs to the peptidase S8 family.</text>
</comment>
<sequence>MPFPTFLKSTAAISLTVALAACSSGGSSSSSSSSGSSSGGSGSSSVPSYVFTPAPSATWGTRGVTFNAAQAAAFAASAEFRASDASCVTVGCGVTPTGTQSAAFVLHGVNWAHSAGLTGAGKTIAIVDDGFRLSHRELAGKTITQTGILPDKGHGTFVASLAAGKKDGIGMHGVAPGADLHLTSFAPSGSGFDIANVTAGTLAAAGLNAVAQNNSWGFEVSSLNLQTYLKNNPGATTAQGLNATLGHGTANWQTYLNALDSFQNTGVVVWALSNDNSLTSGDVMAALPYFEPRLAEAWISAANGYFEVNGSGDITRAVRLSAACGLAAKFCLAGDGITTAAWNGNDTDYRSGFGTSFVAPQVAGAVALLAGAFPDMTPSEWAQRLLASADNSWFAAQGVPLAGTIDYGNGVTHSYSTEWGHGVMDIRAALSPIGSVSVLSGASVASAERHSLSESAIVAPSSFGDSLSRALEPQQLAVFDALNRAFSVSSASAVQTAPATVLPRLPGQASIDQGHDGLNLIHTGDLASAVTGFAGAGGGASVLTMAGESLLVASIAPVGAAGELTTYGFAAEHGAVDNGALAGAGMTLSLPLGSGQVRLGATLAGEQGAVMGLDGGTAFDFGSGSAIGALNLGLEQPIAPGLSLFGRLEYGAVARQGGGNGLVSDLSGLTFSGMEIGASFANTLAAGDRLTLSVSQPLRIETGIVEMTRPVARLADGSIVNQTSSADLTSSGREIDLGLSYEASLPNQASFSLGFKHAISAGHVAGQSGSGLMFGYRQGF</sequence>
<evidence type="ECO:0000313" key="9">
    <source>
        <dbReference type="EMBL" id="MVT00553.1"/>
    </source>
</evidence>
<feature type="active site" description="Charge relay system" evidence="6">
    <location>
        <position position="128"/>
    </location>
</feature>
<feature type="chain" id="PRO_5031348233" evidence="7">
    <location>
        <begin position="21"/>
        <end position="780"/>
    </location>
</feature>
<evidence type="ECO:0000259" key="8">
    <source>
        <dbReference type="Pfam" id="PF00082"/>
    </source>
</evidence>
<dbReference type="PANTHER" id="PTHR43806:SF11">
    <property type="entry name" value="CEREVISIN-RELATED"/>
    <property type="match status" value="1"/>
</dbReference>
<keyword evidence="5 6" id="KW-0720">Serine protease</keyword>
<dbReference type="GO" id="GO:0004252">
    <property type="term" value="F:serine-type endopeptidase activity"/>
    <property type="evidence" value="ECO:0007669"/>
    <property type="project" value="UniProtKB-UniRule"/>
</dbReference>
<dbReference type="PROSITE" id="PS51892">
    <property type="entry name" value="SUBTILASE"/>
    <property type="match status" value="1"/>
</dbReference>
<feature type="active site" description="Charge relay system" evidence="6">
    <location>
        <position position="356"/>
    </location>
</feature>
<dbReference type="AlphaFoldDB" id="A0A7X3K4F8"/>
<dbReference type="Pfam" id="PF00082">
    <property type="entry name" value="Peptidase_S8"/>
    <property type="match status" value="1"/>
</dbReference>
<keyword evidence="10" id="KW-1185">Reference proteome</keyword>
<dbReference type="PROSITE" id="PS00137">
    <property type="entry name" value="SUBTILASE_HIS"/>
    <property type="match status" value="1"/>
</dbReference>
<evidence type="ECO:0000256" key="3">
    <source>
        <dbReference type="ARBA" id="ARBA00022729"/>
    </source>
</evidence>
<proteinExistence type="inferred from homology"/>